<gene>
    <name evidence="1" type="ORF">EDC91_11638</name>
</gene>
<name>A0A4R2FCS8_9GAMM</name>
<comment type="caution">
    <text evidence="1">The sequence shown here is derived from an EMBL/GenBank/DDBJ whole genome shotgun (WGS) entry which is preliminary data.</text>
</comment>
<dbReference type="Proteomes" id="UP000294832">
    <property type="component" value="Unassembled WGS sequence"/>
</dbReference>
<dbReference type="AlphaFoldDB" id="A0A4R2FCS8"/>
<evidence type="ECO:0000313" key="2">
    <source>
        <dbReference type="Proteomes" id="UP000294832"/>
    </source>
</evidence>
<protein>
    <submittedName>
        <fullName evidence="1">DUF3069 family protein</fullName>
    </submittedName>
</protein>
<dbReference type="Gene3D" id="1.10.3440.10">
    <property type="entry name" value="Sama2622-like"/>
    <property type="match status" value="1"/>
</dbReference>
<keyword evidence="2" id="KW-1185">Reference proteome</keyword>
<accession>A0A4R2FCS8</accession>
<organism evidence="1 2">
    <name type="scientific">Shewanella fodinae</name>
    <dbReference type="NCBI Taxonomy" id="552357"/>
    <lineage>
        <taxon>Bacteria</taxon>
        <taxon>Pseudomonadati</taxon>
        <taxon>Pseudomonadota</taxon>
        <taxon>Gammaproteobacteria</taxon>
        <taxon>Alteromonadales</taxon>
        <taxon>Shewanellaceae</taxon>
        <taxon>Shewanella</taxon>
    </lineage>
</organism>
<dbReference type="RefSeq" id="WP_133039271.1">
    <property type="nucleotide sequence ID" value="NZ_SLWF01000016.1"/>
</dbReference>
<dbReference type="OrthoDB" id="6264021at2"/>
<dbReference type="SUPFAM" id="SSF158675">
    <property type="entry name" value="Sama2622-like"/>
    <property type="match status" value="1"/>
</dbReference>
<reference evidence="1 2" key="1">
    <citation type="submission" date="2019-03" db="EMBL/GenBank/DDBJ databases">
        <title>Freshwater and sediment microbial communities from various areas in North America, analyzing microbe dynamics in response to fracking.</title>
        <authorList>
            <person name="Lamendella R."/>
        </authorList>
    </citation>
    <scope>NUCLEOTIDE SEQUENCE [LARGE SCALE GENOMIC DNA]</scope>
    <source>
        <strain evidence="1 2">74A</strain>
    </source>
</reference>
<evidence type="ECO:0000313" key="1">
    <source>
        <dbReference type="EMBL" id="TCN83059.1"/>
    </source>
</evidence>
<sequence>MSQVDAQYREQAHTAAINICASVLPMDKLPAGLKDAYDSLFEELLADKDAQFAEAWVNLPASASKLLPKPCFHGFYIAAAWLQLSMIGQRLAEQAEGERSIDEQEYAGVYARIAKEALRESVRKIKKARTDRRLLNSMRQVIGLPQ</sequence>
<dbReference type="InterPro" id="IPR021422">
    <property type="entry name" value="DUF3069"/>
</dbReference>
<dbReference type="EMBL" id="SLWF01000016">
    <property type="protein sequence ID" value="TCN83059.1"/>
    <property type="molecule type" value="Genomic_DNA"/>
</dbReference>
<proteinExistence type="predicted"/>
<dbReference type="Pfam" id="PF11269">
    <property type="entry name" value="DUF3069"/>
    <property type="match status" value="1"/>
</dbReference>
<dbReference type="InterPro" id="IPR023132">
    <property type="entry name" value="Sama2622-like_sf"/>
</dbReference>